<keyword evidence="2" id="KW-0784">Thiamine biosynthesis</keyword>
<dbReference type="InterPro" id="IPR036206">
    <property type="entry name" value="ThiamineP_synth_sf"/>
</dbReference>
<organism evidence="4">
    <name type="scientific">Baileyella intestinalis</name>
    <dbReference type="NCBI Taxonomy" id="2606709"/>
    <lineage>
        <taxon>Bacteria</taxon>
        <taxon>Bacillati</taxon>
        <taxon>Bacillota</taxon>
        <taxon>Clostridia</taxon>
        <taxon>Peptostreptococcales</taxon>
        <taxon>Anaerovoracaceae</taxon>
        <taxon>Baileyella</taxon>
    </lineage>
</organism>
<dbReference type="InterPro" id="IPR022998">
    <property type="entry name" value="ThiamineP_synth_TenI"/>
</dbReference>
<feature type="domain" description="Thiamine phosphate synthase/TenI" evidence="3">
    <location>
        <begin position="9"/>
        <end position="190"/>
    </location>
</feature>
<dbReference type="PANTHER" id="PTHR20857">
    <property type="entry name" value="THIAMINE-PHOSPHATE PYROPHOSPHORYLASE"/>
    <property type="match status" value="1"/>
</dbReference>
<dbReference type="GO" id="GO:0004789">
    <property type="term" value="F:thiamine-phosphate diphosphorylase activity"/>
    <property type="evidence" value="ECO:0007669"/>
    <property type="project" value="TreeGrafter"/>
</dbReference>
<accession>A0A6A8MBW0</accession>
<dbReference type="GO" id="GO:0005737">
    <property type="term" value="C:cytoplasm"/>
    <property type="evidence" value="ECO:0007669"/>
    <property type="project" value="TreeGrafter"/>
</dbReference>
<evidence type="ECO:0000313" key="4">
    <source>
        <dbReference type="EMBL" id="MST69424.1"/>
    </source>
</evidence>
<dbReference type="SUPFAM" id="SSF51391">
    <property type="entry name" value="Thiamin phosphate synthase"/>
    <property type="match status" value="1"/>
</dbReference>
<gene>
    <name evidence="4" type="ORF">FYJ66_07480</name>
</gene>
<name>A0A6A8MBW0_9FIRM</name>
<dbReference type="AlphaFoldDB" id="A0A6A8MBW0"/>
<evidence type="ECO:0000256" key="2">
    <source>
        <dbReference type="ARBA" id="ARBA00022977"/>
    </source>
</evidence>
<reference evidence="4" key="1">
    <citation type="submission" date="2019-09" db="EMBL/GenBank/DDBJ databases">
        <title>In-depth cultivation of the pig gut microbiome towards novel bacterial diversity and tailored functional studies.</title>
        <authorList>
            <person name="Wylensek D."/>
            <person name="Hitch T.C.A."/>
            <person name="Clavel T."/>
        </authorList>
    </citation>
    <scope>NUCLEOTIDE SEQUENCE</scope>
    <source>
        <strain evidence="4">RF-744-FAT-WT-3</strain>
    </source>
</reference>
<comment type="pathway">
    <text evidence="1">Cofactor biosynthesis; thiamine diphosphate biosynthesis.</text>
</comment>
<sequence length="201" mass="22041">MKDQQKFICITNRKLVKGDFLSWLQLILDCGVNGLPAPDWLILREKDLPPSDYMILAHRVIDLCSAKDKLCLLHSWPDVARELGCKNIHLPLEKLRQMNSEEKSFFRILGVSVHSPEEAREARALGATYVTFGHVFATDCKKGLEPRGLDSLGACCAGVDCPVYGIGGINEKNYGDCMKTGAAGVCVMSGYMSVTSSNGSK</sequence>
<proteinExistence type="predicted"/>
<dbReference type="PANTHER" id="PTHR20857:SF15">
    <property type="entry name" value="THIAMINE-PHOSPHATE SYNTHASE"/>
    <property type="match status" value="1"/>
</dbReference>
<protein>
    <submittedName>
        <fullName evidence="4">Thiamine phosphate synthase</fullName>
    </submittedName>
</protein>
<dbReference type="EMBL" id="VUNB01000005">
    <property type="protein sequence ID" value="MST69424.1"/>
    <property type="molecule type" value="Genomic_DNA"/>
</dbReference>
<dbReference type="GO" id="GO:0009228">
    <property type="term" value="P:thiamine biosynthetic process"/>
    <property type="evidence" value="ECO:0007669"/>
    <property type="project" value="UniProtKB-KW"/>
</dbReference>
<dbReference type="Pfam" id="PF02581">
    <property type="entry name" value="TMP-TENI"/>
    <property type="match status" value="1"/>
</dbReference>
<dbReference type="RefSeq" id="WP_154572883.1">
    <property type="nucleotide sequence ID" value="NZ_VUNB01000005.1"/>
</dbReference>
<dbReference type="CDD" id="cd00564">
    <property type="entry name" value="TMP_TenI"/>
    <property type="match status" value="1"/>
</dbReference>
<dbReference type="Gene3D" id="3.20.20.70">
    <property type="entry name" value="Aldolase class I"/>
    <property type="match status" value="1"/>
</dbReference>
<comment type="caution">
    <text evidence="4">The sequence shown here is derived from an EMBL/GenBank/DDBJ whole genome shotgun (WGS) entry which is preliminary data.</text>
</comment>
<evidence type="ECO:0000256" key="1">
    <source>
        <dbReference type="ARBA" id="ARBA00004948"/>
    </source>
</evidence>
<dbReference type="InterPro" id="IPR013785">
    <property type="entry name" value="Aldolase_TIM"/>
</dbReference>
<evidence type="ECO:0000259" key="3">
    <source>
        <dbReference type="Pfam" id="PF02581"/>
    </source>
</evidence>